<feature type="binding site" evidence="2">
    <location>
        <position position="89"/>
    </location>
    <ligand>
        <name>substrate</name>
    </ligand>
</feature>
<sequence>MASGFLSLARGGEAVPTKSSGTVDRKSVVPAHVAVIMDGNGRWALERGLPRLAGHKAGAEAVSRCLRAAMHRGVKYLTLYAFSSENWSREPAEVADLTSLLRYYLRHKVAELHREGVRIRFIGDLARFDVSLREELARAEALTRDNGRLTLLLALSYGGRGDIVQAARRLAQSVQQGDLKPEEINETLFADKLWTAGVPDPDVVVRTSGEFRLSNFLLWQSAYAELVFLDIFWPDFNEGHFATVLEAYARRERRFGTRPSVS</sequence>
<feature type="binding site" evidence="2">
    <location>
        <position position="38"/>
    </location>
    <ligand>
        <name>Mg(2+)</name>
        <dbReference type="ChEBI" id="CHEBI:18420"/>
    </ligand>
</feature>
<feature type="binding site" evidence="2">
    <location>
        <begin position="83"/>
        <end position="85"/>
    </location>
    <ligand>
        <name>substrate</name>
    </ligand>
</feature>
<dbReference type="InterPro" id="IPR036424">
    <property type="entry name" value="UPP_synth-like_sf"/>
</dbReference>
<organism evidence="4 5">
    <name type="scientific">Acetobacter malorum</name>
    <dbReference type="NCBI Taxonomy" id="178901"/>
    <lineage>
        <taxon>Bacteria</taxon>
        <taxon>Pseudomonadati</taxon>
        <taxon>Pseudomonadota</taxon>
        <taxon>Alphaproteobacteria</taxon>
        <taxon>Acetobacterales</taxon>
        <taxon>Acetobacteraceae</taxon>
        <taxon>Acetobacter</taxon>
    </lineage>
</organism>
<feature type="active site" evidence="2">
    <location>
        <position position="38"/>
    </location>
</feature>
<evidence type="ECO:0000313" key="4">
    <source>
        <dbReference type="EMBL" id="OAG76251.1"/>
    </source>
</evidence>
<name>A0A177G8W5_9PROT</name>
<gene>
    <name evidence="4" type="ORF">Amal_02023</name>
</gene>
<comment type="similarity">
    <text evidence="2">Belongs to the UPP synthase family.</text>
</comment>
<comment type="function">
    <text evidence="2">Catalyzes the condensation of isopentenyl diphosphate (IPP) with allylic pyrophosphates generating different type of terpenoids.</text>
</comment>
<comment type="caution">
    <text evidence="4">The sequence shown here is derived from an EMBL/GenBank/DDBJ whole genome shotgun (WGS) entry which is preliminary data.</text>
</comment>
<dbReference type="STRING" id="178901.AmDm5_2121"/>
<evidence type="ECO:0000256" key="3">
    <source>
        <dbReference type="SAM" id="MobiDB-lite"/>
    </source>
</evidence>
<dbReference type="PANTHER" id="PTHR10291:SF0">
    <property type="entry name" value="DEHYDRODOLICHYL DIPHOSPHATE SYNTHASE 2"/>
    <property type="match status" value="1"/>
</dbReference>
<evidence type="ECO:0000256" key="1">
    <source>
        <dbReference type="ARBA" id="ARBA00022679"/>
    </source>
</evidence>
<dbReference type="PROSITE" id="PS01066">
    <property type="entry name" value="UPP_SYNTHASE"/>
    <property type="match status" value="1"/>
</dbReference>
<dbReference type="EMBL" id="LVHD01000018">
    <property type="protein sequence ID" value="OAG76251.1"/>
    <property type="molecule type" value="Genomic_DNA"/>
</dbReference>
<feature type="binding site" evidence="2">
    <location>
        <position position="51"/>
    </location>
    <ligand>
        <name>substrate</name>
    </ligand>
</feature>
<keyword evidence="2" id="KW-0479">Metal-binding</keyword>
<feature type="binding site" evidence="2">
    <location>
        <position position="206"/>
    </location>
    <ligand>
        <name>substrate</name>
    </ligand>
</feature>
<proteinExistence type="inferred from homology"/>
<keyword evidence="1 2" id="KW-0808">Transferase</keyword>
<dbReference type="AlphaFoldDB" id="A0A177G8W5"/>
<feature type="binding site" evidence="2">
    <location>
        <position position="87"/>
    </location>
    <ligand>
        <name>substrate</name>
    </ligand>
</feature>
<evidence type="ECO:0000256" key="2">
    <source>
        <dbReference type="HAMAP-Rule" id="MF_01139"/>
    </source>
</evidence>
<feature type="binding site" evidence="2">
    <location>
        <position position="55"/>
    </location>
    <ligand>
        <name>substrate</name>
    </ligand>
</feature>
<reference evidence="4 5" key="1">
    <citation type="submission" date="2016-03" db="EMBL/GenBank/DDBJ databases">
        <title>Draft genome sequence of Acetobacter malorum CECT 7742, a strain isolated from strawberry vinegar.</title>
        <authorList>
            <person name="Sainz F."/>
            <person name="Mas A."/>
            <person name="Torija M.J."/>
        </authorList>
    </citation>
    <scope>NUCLEOTIDE SEQUENCE [LARGE SCALE GENOMIC DNA]</scope>
    <source>
        <strain evidence="4 5">CECT 7742</strain>
    </source>
</reference>
<feature type="binding site" evidence="2">
    <location>
        <begin position="212"/>
        <end position="214"/>
    </location>
    <ligand>
        <name>substrate</name>
    </ligand>
</feature>
<accession>A0A177G8W5</accession>
<dbReference type="eggNOG" id="COG0020">
    <property type="taxonomic scope" value="Bacteria"/>
</dbReference>
<dbReference type="InterPro" id="IPR001441">
    <property type="entry name" value="UPP_synth-like"/>
</dbReference>
<dbReference type="EC" id="2.5.1.-" evidence="2"/>
<dbReference type="GO" id="GO:0005829">
    <property type="term" value="C:cytosol"/>
    <property type="evidence" value="ECO:0007669"/>
    <property type="project" value="TreeGrafter"/>
</dbReference>
<dbReference type="CDD" id="cd00475">
    <property type="entry name" value="Cis_IPPS"/>
    <property type="match status" value="1"/>
</dbReference>
<keyword evidence="2" id="KW-0460">Magnesium</keyword>
<dbReference type="HAMAP" id="MF_01139">
    <property type="entry name" value="ISPT"/>
    <property type="match status" value="1"/>
</dbReference>
<dbReference type="GO" id="GO:0000287">
    <property type="term" value="F:magnesium ion binding"/>
    <property type="evidence" value="ECO:0007669"/>
    <property type="project" value="UniProtKB-UniRule"/>
</dbReference>
<dbReference type="NCBIfam" id="TIGR00055">
    <property type="entry name" value="uppS"/>
    <property type="match status" value="1"/>
</dbReference>
<dbReference type="PATRIC" id="fig|178901.16.peg.2154"/>
<dbReference type="GO" id="GO:0016094">
    <property type="term" value="P:polyprenol biosynthetic process"/>
    <property type="evidence" value="ECO:0007669"/>
    <property type="project" value="TreeGrafter"/>
</dbReference>
<dbReference type="InterPro" id="IPR018520">
    <property type="entry name" value="UPP_synth-like_CS"/>
</dbReference>
<feature type="region of interest" description="Disordered" evidence="3">
    <location>
        <begin position="1"/>
        <end position="22"/>
    </location>
</feature>
<comment type="cofactor">
    <cofactor evidence="2">
        <name>Mg(2+)</name>
        <dbReference type="ChEBI" id="CHEBI:18420"/>
    </cofactor>
    <text evidence="2">Binds 2 magnesium ions per subunit.</text>
</comment>
<feature type="binding site" evidence="2">
    <location>
        <position position="43"/>
    </location>
    <ligand>
        <name>substrate</name>
    </ligand>
</feature>
<evidence type="ECO:0000313" key="5">
    <source>
        <dbReference type="Proteomes" id="UP000077349"/>
    </source>
</evidence>
<feature type="binding site" evidence="2">
    <location>
        <position position="225"/>
    </location>
    <ligand>
        <name>Mg(2+)</name>
        <dbReference type="ChEBI" id="CHEBI:18420"/>
    </ligand>
</feature>
<feature type="binding site" evidence="2">
    <location>
        <begin position="39"/>
        <end position="42"/>
    </location>
    <ligand>
        <name>substrate</name>
    </ligand>
</feature>
<feature type="active site" description="Proton acceptor" evidence="2">
    <location>
        <position position="86"/>
    </location>
</feature>
<dbReference type="GO" id="GO:0008834">
    <property type="term" value="F:ditrans,polycis-undecaprenyl-diphosphate synthase [(2E,6E)-farnesyl-diphosphate specific] activity"/>
    <property type="evidence" value="ECO:0007669"/>
    <property type="project" value="TreeGrafter"/>
</dbReference>
<protein>
    <recommendedName>
        <fullName evidence="2">Isoprenyl transferase</fullName>
        <ecNumber evidence="2">2.5.1.-</ecNumber>
    </recommendedName>
</protein>
<dbReference type="PANTHER" id="PTHR10291">
    <property type="entry name" value="DEHYDRODOLICHYL DIPHOSPHATE SYNTHASE FAMILY MEMBER"/>
    <property type="match status" value="1"/>
</dbReference>
<dbReference type="FunFam" id="3.40.1180.10:FF:000001">
    <property type="entry name" value="(2E,6E)-farnesyl-diphosphate-specific ditrans,polycis-undecaprenyl-diphosphate synthase"/>
    <property type="match status" value="1"/>
</dbReference>
<comment type="subunit">
    <text evidence="2">Homodimer.</text>
</comment>
<dbReference type="Gene3D" id="3.40.1180.10">
    <property type="entry name" value="Decaprenyl diphosphate synthase-like"/>
    <property type="match status" value="1"/>
</dbReference>
<dbReference type="SUPFAM" id="SSF64005">
    <property type="entry name" value="Undecaprenyl diphosphate synthase"/>
    <property type="match status" value="1"/>
</dbReference>
<dbReference type="Pfam" id="PF01255">
    <property type="entry name" value="Prenyltransf"/>
    <property type="match status" value="1"/>
</dbReference>
<dbReference type="Proteomes" id="UP000077349">
    <property type="component" value="Unassembled WGS sequence"/>
</dbReference>